<feature type="transmembrane region" description="Helical" evidence="7">
    <location>
        <begin position="27"/>
        <end position="49"/>
    </location>
</feature>
<protein>
    <recommendedName>
        <fullName evidence="8">Rhodopsin domain-containing protein</fullName>
    </recommendedName>
</protein>
<organism evidence="9 10">
    <name type="scientific">Sporormia fimetaria CBS 119925</name>
    <dbReference type="NCBI Taxonomy" id="1340428"/>
    <lineage>
        <taxon>Eukaryota</taxon>
        <taxon>Fungi</taxon>
        <taxon>Dikarya</taxon>
        <taxon>Ascomycota</taxon>
        <taxon>Pezizomycotina</taxon>
        <taxon>Dothideomycetes</taxon>
        <taxon>Pleosporomycetidae</taxon>
        <taxon>Pleosporales</taxon>
        <taxon>Sporormiaceae</taxon>
        <taxon>Sporormia</taxon>
    </lineage>
</organism>
<dbReference type="PANTHER" id="PTHR33048:SF47">
    <property type="entry name" value="INTEGRAL MEMBRANE PROTEIN-RELATED"/>
    <property type="match status" value="1"/>
</dbReference>
<name>A0A6A6UYK1_9PLEO</name>
<evidence type="ECO:0000256" key="1">
    <source>
        <dbReference type="ARBA" id="ARBA00004141"/>
    </source>
</evidence>
<feature type="region of interest" description="Disordered" evidence="6">
    <location>
        <begin position="318"/>
        <end position="405"/>
    </location>
</feature>
<evidence type="ECO:0000256" key="2">
    <source>
        <dbReference type="ARBA" id="ARBA00022692"/>
    </source>
</evidence>
<gene>
    <name evidence="9" type="ORF">M011DRAFT_481289</name>
</gene>
<feature type="compositionally biased region" description="Basic and acidic residues" evidence="6">
    <location>
        <begin position="372"/>
        <end position="383"/>
    </location>
</feature>
<keyword evidence="3 7" id="KW-1133">Transmembrane helix</keyword>
<comment type="subcellular location">
    <subcellularLocation>
        <location evidence="1">Membrane</location>
        <topology evidence="1">Multi-pass membrane protein</topology>
    </subcellularLocation>
</comment>
<dbReference type="InterPro" id="IPR052337">
    <property type="entry name" value="SAT4-like"/>
</dbReference>
<dbReference type="AlphaFoldDB" id="A0A6A6UYK1"/>
<feature type="transmembrane region" description="Helical" evidence="7">
    <location>
        <begin position="185"/>
        <end position="209"/>
    </location>
</feature>
<feature type="transmembrane region" description="Helical" evidence="7">
    <location>
        <begin position="61"/>
        <end position="80"/>
    </location>
</feature>
<accession>A0A6A6UYK1</accession>
<evidence type="ECO:0000313" key="10">
    <source>
        <dbReference type="Proteomes" id="UP000799440"/>
    </source>
</evidence>
<dbReference type="InterPro" id="IPR049326">
    <property type="entry name" value="Rhodopsin_dom_fungi"/>
</dbReference>
<evidence type="ECO:0000256" key="3">
    <source>
        <dbReference type="ARBA" id="ARBA00022989"/>
    </source>
</evidence>
<dbReference type="GO" id="GO:0016020">
    <property type="term" value="C:membrane"/>
    <property type="evidence" value="ECO:0007669"/>
    <property type="project" value="UniProtKB-SubCell"/>
</dbReference>
<evidence type="ECO:0000259" key="8">
    <source>
        <dbReference type="Pfam" id="PF20684"/>
    </source>
</evidence>
<dbReference type="OrthoDB" id="444631at2759"/>
<feature type="transmembrane region" description="Helical" evidence="7">
    <location>
        <begin position="140"/>
        <end position="173"/>
    </location>
</feature>
<feature type="transmembrane region" description="Helical" evidence="7">
    <location>
        <begin position="221"/>
        <end position="245"/>
    </location>
</feature>
<evidence type="ECO:0000256" key="5">
    <source>
        <dbReference type="ARBA" id="ARBA00038359"/>
    </source>
</evidence>
<evidence type="ECO:0000313" key="9">
    <source>
        <dbReference type="EMBL" id="KAF2742819.1"/>
    </source>
</evidence>
<keyword evidence="10" id="KW-1185">Reference proteome</keyword>
<dbReference type="Pfam" id="PF20684">
    <property type="entry name" value="Fung_rhodopsin"/>
    <property type="match status" value="1"/>
</dbReference>
<evidence type="ECO:0000256" key="7">
    <source>
        <dbReference type="SAM" id="Phobius"/>
    </source>
</evidence>
<reference evidence="9" key="1">
    <citation type="journal article" date="2020" name="Stud. Mycol.">
        <title>101 Dothideomycetes genomes: a test case for predicting lifestyles and emergence of pathogens.</title>
        <authorList>
            <person name="Haridas S."/>
            <person name="Albert R."/>
            <person name="Binder M."/>
            <person name="Bloem J."/>
            <person name="Labutti K."/>
            <person name="Salamov A."/>
            <person name="Andreopoulos B."/>
            <person name="Baker S."/>
            <person name="Barry K."/>
            <person name="Bills G."/>
            <person name="Bluhm B."/>
            <person name="Cannon C."/>
            <person name="Castanera R."/>
            <person name="Culley D."/>
            <person name="Daum C."/>
            <person name="Ezra D."/>
            <person name="Gonzalez J."/>
            <person name="Henrissat B."/>
            <person name="Kuo A."/>
            <person name="Liang C."/>
            <person name="Lipzen A."/>
            <person name="Lutzoni F."/>
            <person name="Magnuson J."/>
            <person name="Mondo S."/>
            <person name="Nolan M."/>
            <person name="Ohm R."/>
            <person name="Pangilinan J."/>
            <person name="Park H.-J."/>
            <person name="Ramirez L."/>
            <person name="Alfaro M."/>
            <person name="Sun H."/>
            <person name="Tritt A."/>
            <person name="Yoshinaga Y."/>
            <person name="Zwiers L.-H."/>
            <person name="Turgeon B."/>
            <person name="Goodwin S."/>
            <person name="Spatafora J."/>
            <person name="Crous P."/>
            <person name="Grigoriev I."/>
        </authorList>
    </citation>
    <scope>NUCLEOTIDE SEQUENCE</scope>
    <source>
        <strain evidence="9">CBS 119925</strain>
    </source>
</reference>
<dbReference type="PANTHER" id="PTHR33048">
    <property type="entry name" value="PTH11-LIKE INTEGRAL MEMBRANE PROTEIN (AFU_ORTHOLOGUE AFUA_5G11245)"/>
    <property type="match status" value="1"/>
</dbReference>
<keyword evidence="2 7" id="KW-0812">Transmembrane</keyword>
<evidence type="ECO:0000256" key="6">
    <source>
        <dbReference type="SAM" id="MobiDB-lite"/>
    </source>
</evidence>
<dbReference type="EMBL" id="MU006603">
    <property type="protein sequence ID" value="KAF2742819.1"/>
    <property type="molecule type" value="Genomic_DNA"/>
</dbReference>
<proteinExistence type="inferred from homology"/>
<dbReference type="Proteomes" id="UP000799440">
    <property type="component" value="Unassembled WGS sequence"/>
</dbReference>
<sequence>MSQSVGAPRKITPEERLILSKDDLGPLVIGISTGFAAFALVTVGLRIFARARMTKLFGTEDYLMIAAMLFSIGHTVAQVYQVSFGAGKHLPLLVFEQSIGLRKCLYTSIVMYFASLTCTKLSILFQYRRIFSIGYMRIGIYGLMAFCAAFGIEGILTSIFTCIPVKAFWLVWLKIDAKCVNENDLYFANAALGIATDFLVAILPIHAIWQLQMPNRQKIALMLLLGLGIFVSAVGVIRLQALIYLSKHRDDASYYSGRTAYWTAIEVNLAIFCGSAPSLKPLIVRIFPVFASRLTRGSSGGSLPSFVKPGTSRWRFAQLSKSRRTKSSTHASGHTRPGDEEQGGGLDLKDLGNLTALPHREADTSRPNMAATREDKMSFDQRSRSVAPSDHSSHDDLVRGGYGYR</sequence>
<feature type="domain" description="Rhodopsin" evidence="8">
    <location>
        <begin position="45"/>
        <end position="284"/>
    </location>
</feature>
<keyword evidence="4 7" id="KW-0472">Membrane</keyword>
<feature type="transmembrane region" description="Helical" evidence="7">
    <location>
        <begin position="100"/>
        <end position="119"/>
    </location>
</feature>
<evidence type="ECO:0000256" key="4">
    <source>
        <dbReference type="ARBA" id="ARBA00023136"/>
    </source>
</evidence>
<comment type="similarity">
    <text evidence="5">Belongs to the SAT4 family.</text>
</comment>